<dbReference type="Gene3D" id="2.170.140.10">
    <property type="entry name" value="Chitin binding domain"/>
    <property type="match status" value="1"/>
</dbReference>
<keyword evidence="16" id="KW-1185">Reference proteome</keyword>
<keyword evidence="9" id="KW-1015">Disulfide bond</keyword>
<dbReference type="GeneID" id="80534034"/>
<evidence type="ECO:0000256" key="8">
    <source>
        <dbReference type="ARBA" id="ARBA00022844"/>
    </source>
</evidence>
<keyword evidence="5" id="KW-0677">Repeat</keyword>
<keyword evidence="12" id="KW-0812">Transmembrane</keyword>
<evidence type="ECO:0000256" key="11">
    <source>
        <dbReference type="SAM" id="MobiDB-lite"/>
    </source>
</evidence>
<dbReference type="GO" id="GO:0008061">
    <property type="term" value="F:chitin binding"/>
    <property type="evidence" value="ECO:0007669"/>
    <property type="project" value="UniProtKB-KW"/>
</dbReference>
<keyword evidence="3" id="KW-0479">Metal-binding</keyword>
<dbReference type="Pfam" id="PF01607">
    <property type="entry name" value="CBM_14"/>
    <property type="match status" value="1"/>
</dbReference>
<dbReference type="InterPro" id="IPR036508">
    <property type="entry name" value="Chitin-bd_dom_sf"/>
</dbReference>
<evidence type="ECO:0000256" key="2">
    <source>
        <dbReference type="ARBA" id="ARBA00022669"/>
    </source>
</evidence>
<keyword evidence="12" id="KW-1133">Transmembrane helix</keyword>
<dbReference type="PANTHER" id="PTHR23301">
    <property type="entry name" value="CHITIN BINDING PERITROPHIN-A"/>
    <property type="match status" value="1"/>
</dbReference>
<evidence type="ECO:0000313" key="15">
    <source>
        <dbReference type="EMBL" id="AXU41527.1"/>
    </source>
</evidence>
<evidence type="ECO:0000256" key="9">
    <source>
        <dbReference type="ARBA" id="ARBA00023157"/>
    </source>
</evidence>
<evidence type="ECO:0000313" key="16">
    <source>
        <dbReference type="Proteomes" id="UP000501969"/>
    </source>
</evidence>
<feature type="domain" description="Chitin-binding type-2" evidence="13">
    <location>
        <begin position="226"/>
        <end position="284"/>
    </location>
</feature>
<evidence type="ECO:0000256" key="10">
    <source>
        <dbReference type="ARBA" id="ARBA00023180"/>
    </source>
</evidence>
<dbReference type="PROSITE" id="PS50940">
    <property type="entry name" value="CHIT_BIND_II"/>
    <property type="match status" value="1"/>
</dbReference>
<keyword evidence="12" id="KW-0472">Membrane</keyword>
<name>A0A346TPL7_9ABAC</name>
<reference evidence="15 16" key="1">
    <citation type="submission" date="2018-03" db="EMBL/GenBank/DDBJ databases">
        <title>Complete genome sequence of a second alphabaculovirus from the true armyworm, Mythimna unipuncta.</title>
        <authorList>
            <person name="Harrison R.L."/>
            <person name="Mowery J.D."/>
            <person name="Bauchan G.R."/>
            <person name="Theilmann D.A."/>
            <person name="Erlandson M.A."/>
        </authorList>
    </citation>
    <scope>NUCLEOTIDE SEQUENCE [LARGE SCALE GENOMIC DNA]</scope>
    <source>
        <strain evidence="15 16">KY310</strain>
    </source>
</reference>
<evidence type="ECO:0000256" key="3">
    <source>
        <dbReference type="ARBA" id="ARBA00022723"/>
    </source>
</evidence>
<dbReference type="KEGG" id="vg:80534034"/>
<dbReference type="InterPro" id="IPR002557">
    <property type="entry name" value="Chitin-bd_dom"/>
</dbReference>
<dbReference type="RefSeq" id="YP_010796539.1">
    <property type="nucleotide sequence ID" value="NC_076031.1"/>
</dbReference>
<dbReference type="PANTHER" id="PTHR23301:SF106">
    <property type="entry name" value="CHITIN-BINDING TYPE-2 DOMAIN-CONTAINING PROTEIN-RELATED"/>
    <property type="match status" value="1"/>
</dbReference>
<keyword evidence="4" id="KW-0732">Signal</keyword>
<dbReference type="SUPFAM" id="SSF57625">
    <property type="entry name" value="Invertebrate chitin-binding proteins"/>
    <property type="match status" value="2"/>
</dbReference>
<evidence type="ECO:0000259" key="14">
    <source>
        <dbReference type="PROSITE" id="PS51807"/>
    </source>
</evidence>
<evidence type="ECO:0000259" key="13">
    <source>
        <dbReference type="PROSITE" id="PS50940"/>
    </source>
</evidence>
<comment type="subcellular location">
    <subcellularLocation>
        <location evidence="1">Virion</location>
    </subcellularLocation>
</comment>
<feature type="compositionally biased region" description="Pro residues" evidence="11">
    <location>
        <begin position="662"/>
        <end position="671"/>
    </location>
</feature>
<dbReference type="SMART" id="SM00494">
    <property type="entry name" value="ChtBD2"/>
    <property type="match status" value="2"/>
</dbReference>
<evidence type="ECO:0000256" key="12">
    <source>
        <dbReference type="SAM" id="Phobius"/>
    </source>
</evidence>
<dbReference type="Pfam" id="PF08475">
    <property type="entry name" value="Baculo_VP91_N"/>
    <property type="match status" value="1"/>
</dbReference>
<feature type="region of interest" description="Disordered" evidence="11">
    <location>
        <begin position="638"/>
        <end position="681"/>
    </location>
</feature>
<dbReference type="PROSITE" id="PS51807">
    <property type="entry name" value="ZF_C2HC_BV"/>
    <property type="match status" value="1"/>
</dbReference>
<keyword evidence="6" id="KW-0863">Zinc-finger</keyword>
<evidence type="ECO:0000256" key="1">
    <source>
        <dbReference type="ARBA" id="ARBA00004328"/>
    </source>
</evidence>
<evidence type="ECO:0000256" key="4">
    <source>
        <dbReference type="ARBA" id="ARBA00022729"/>
    </source>
</evidence>
<feature type="transmembrane region" description="Helical" evidence="12">
    <location>
        <begin position="6"/>
        <end position="24"/>
    </location>
</feature>
<feature type="domain" description="Zinc finger C2HC baculovirus (BV)-type profile" evidence="14">
    <location>
        <begin position="148"/>
        <end position="199"/>
    </location>
</feature>
<dbReference type="InterPro" id="IPR013682">
    <property type="entry name" value="BaculoV_Vp91_N"/>
</dbReference>
<dbReference type="Proteomes" id="UP000501969">
    <property type="component" value="Segment"/>
</dbReference>
<evidence type="ECO:0000256" key="6">
    <source>
        <dbReference type="ARBA" id="ARBA00022771"/>
    </source>
</evidence>
<dbReference type="EMBL" id="MH124167">
    <property type="protein sequence ID" value="AXU41527.1"/>
    <property type="molecule type" value="Genomic_DNA"/>
</dbReference>
<accession>A0A346TPL7</accession>
<dbReference type="GO" id="GO:0005576">
    <property type="term" value="C:extracellular region"/>
    <property type="evidence" value="ECO:0007669"/>
    <property type="project" value="InterPro"/>
</dbReference>
<proteinExistence type="predicted"/>
<protein>
    <submittedName>
        <fullName evidence="15">VP91</fullName>
    </submittedName>
</protein>
<keyword evidence="2" id="KW-0147">Chitin-binding</keyword>
<evidence type="ECO:0000256" key="7">
    <source>
        <dbReference type="ARBA" id="ARBA00022833"/>
    </source>
</evidence>
<evidence type="ECO:0000256" key="5">
    <source>
        <dbReference type="ARBA" id="ARBA00022737"/>
    </source>
</evidence>
<keyword evidence="8" id="KW-0946">Virion</keyword>
<organism evidence="15 16">
    <name type="scientific">Mythimna unipuncta nucleopolyhedrovirus</name>
    <dbReference type="NCBI Taxonomy" id="447897"/>
    <lineage>
        <taxon>Viruses</taxon>
        <taxon>Viruses incertae sedis</taxon>
        <taxon>Naldaviricetes</taxon>
        <taxon>Lefavirales</taxon>
        <taxon>Baculoviridae</taxon>
        <taxon>Alphabaculovirus</taxon>
    </lineage>
</organism>
<sequence>MSTVALLLVAIVILIMFTIIYLSIRTDFNEQMFDNRLSVLTEWIKRNNAYMPTPDAIGYVSHVDGNVYTITYFDSETLRTVSVSDHDDTIEIFDFVNQKLITLDYSDDEPRIKPDPDDVHAFLARGDDGWMRVECPNRELFDENQSRCVPLPACFNRPPGLYPMDESMIDTLVLNHRVFRDLNDSDYPKQYHPTLYLRCLLGGSHVIEECPNDHTFNAESKQCELRNDCDSRPDGYMLNVFPENLNIDEYMTCQNQQPTVTKCPPGMIFDRRLMNCVMAHPCMFQGAGYTYITNDILDNQFYRCVSHTESELITCINRVYVDGSYECGGSVRCQLFDNGTGVEIRSSGNSVLDYDEGMFICDNYNLVTDINCDTTNMIEDRSFNDEKFIVDVSLPVEIYKADSQACVPFDLAAMRIINPVYSIDTVETNDYSIFFDTAFVGDTNRIDALLQTDRLDGLVEYARDRNAIGIDPTTNEPIECDVNPTMYDIFAGNRVNFCGENAKMTESIDLVEGMYYRPLANGIGVDDDYDQQCATQMSKTSNFVELDRFLTRILANIQQSDVCDQLLHQIHEKYTTNTSKYISIGPKTSTKSKTGPPNIIVYPSNIPKTDSTILEKTSQTSIENDSSEDVLLPYFDPFQRQNEPDRYDEVGFDLPDNYSTPPRSPVNPNPVEPDEPEPEPPLDVTLTDKTVEFGCFYSLPVYKMTACHVVDAHIESAIASLRDNIIAEEGCENAIGLGNIINAYAYMGDGTGCISVLSADRGIVVEKVTVNPYEFLNLDTQSNDNIKYNDYVHKVGDKFFACPPDLVTNADCEVESNRLYYLQDMHRT</sequence>
<dbReference type="GO" id="GO:0008270">
    <property type="term" value="F:zinc ion binding"/>
    <property type="evidence" value="ECO:0007669"/>
    <property type="project" value="UniProtKB-KW"/>
</dbReference>
<dbReference type="InterPro" id="IPR051940">
    <property type="entry name" value="Chitin_bind-dev_reg"/>
</dbReference>
<dbReference type="GO" id="GO:0044423">
    <property type="term" value="C:virion component"/>
    <property type="evidence" value="ECO:0007669"/>
    <property type="project" value="UniProtKB-KW"/>
</dbReference>
<keyword evidence="10" id="KW-0325">Glycoprotein</keyword>
<keyword evidence="7" id="KW-0862">Zinc</keyword>